<organism evidence="1">
    <name type="scientific">uncultured Caudovirales phage</name>
    <dbReference type="NCBI Taxonomy" id="2100421"/>
    <lineage>
        <taxon>Viruses</taxon>
        <taxon>Duplodnaviria</taxon>
        <taxon>Heunggongvirae</taxon>
        <taxon>Uroviricota</taxon>
        <taxon>Caudoviricetes</taxon>
        <taxon>Peduoviridae</taxon>
        <taxon>Maltschvirus</taxon>
        <taxon>Maltschvirus maltsch</taxon>
    </lineage>
</organism>
<gene>
    <name evidence="1" type="ORF">UFOVP778_31</name>
</gene>
<proteinExistence type="predicted"/>
<evidence type="ECO:0000313" key="1">
    <source>
        <dbReference type="EMBL" id="CAB4162153.1"/>
    </source>
</evidence>
<protein>
    <submittedName>
        <fullName evidence="1">Uncharacterized protein</fullName>
    </submittedName>
</protein>
<name>A0A6J5NT73_9CAUD</name>
<reference evidence="1" key="1">
    <citation type="submission" date="2020-04" db="EMBL/GenBank/DDBJ databases">
        <authorList>
            <person name="Chiriac C."/>
            <person name="Salcher M."/>
            <person name="Ghai R."/>
            <person name="Kavagutti S V."/>
        </authorList>
    </citation>
    <scope>NUCLEOTIDE SEQUENCE</scope>
</reference>
<dbReference type="EMBL" id="LR796733">
    <property type="protein sequence ID" value="CAB4162153.1"/>
    <property type="molecule type" value="Genomic_DNA"/>
</dbReference>
<accession>A0A6J5NT73</accession>
<sequence length="102" mass="11154">MAGKGGARLGAGRKSRAEELGIQSIAIQAITEHYGSLLDGFKALIQSNEPSLVKFVWEHAAGKPREKFDIEIDADVQHVQIIRLPDNGRDNFDIDNDLPSAN</sequence>